<comment type="caution">
    <text evidence="1">The sequence shown here is derived from an EMBL/GenBank/DDBJ whole genome shotgun (WGS) entry which is preliminary data.</text>
</comment>
<dbReference type="AlphaFoldDB" id="A0A2I1EP92"/>
<protein>
    <submittedName>
        <fullName evidence="1">Uncharacterized protein</fullName>
    </submittedName>
</protein>
<accession>A0A2I1EP92</accession>
<reference evidence="1 2" key="2">
    <citation type="submission" date="2017-09" db="EMBL/GenBank/DDBJ databases">
        <title>Extensive intraspecific genome diversity in a model arbuscular mycorrhizal fungus.</title>
        <authorList>
            <person name="Chen E.C."/>
            <person name="Morin E."/>
            <person name="Beaudet D."/>
            <person name="Noel J."/>
            <person name="Ndikumana S."/>
            <person name="Charron P."/>
            <person name="St-Onge C."/>
            <person name="Giorgi J."/>
            <person name="Grigoriev I.V."/>
            <person name="Roux C."/>
            <person name="Martin F.M."/>
            <person name="Corradi N."/>
        </authorList>
    </citation>
    <scope>NUCLEOTIDE SEQUENCE [LARGE SCALE GENOMIC DNA]</scope>
    <source>
        <strain evidence="1 2">A5</strain>
    </source>
</reference>
<organism evidence="1 2">
    <name type="scientific">Rhizophagus irregularis</name>
    <dbReference type="NCBI Taxonomy" id="588596"/>
    <lineage>
        <taxon>Eukaryota</taxon>
        <taxon>Fungi</taxon>
        <taxon>Fungi incertae sedis</taxon>
        <taxon>Mucoromycota</taxon>
        <taxon>Glomeromycotina</taxon>
        <taxon>Glomeromycetes</taxon>
        <taxon>Glomerales</taxon>
        <taxon>Glomeraceae</taxon>
        <taxon>Rhizophagus</taxon>
    </lineage>
</organism>
<sequence length="64" mass="7669">MKLMWENNPLYWIYYGDKFQYHVKSEKLSSNAACLYAKSSFEIFEQTRNIHQQETVLKSSDNLT</sequence>
<reference evidence="1 2" key="1">
    <citation type="submission" date="2016-04" db="EMBL/GenBank/DDBJ databases">
        <title>Genome analyses suggest a sexual origin of heterokaryosis in a supposedly ancient asexual fungus.</title>
        <authorList>
            <person name="Ropars J."/>
            <person name="Sedzielewska K."/>
            <person name="Noel J."/>
            <person name="Charron P."/>
            <person name="Farinelli L."/>
            <person name="Marton T."/>
            <person name="Kruger M."/>
            <person name="Pelin A."/>
            <person name="Brachmann A."/>
            <person name="Corradi N."/>
        </authorList>
    </citation>
    <scope>NUCLEOTIDE SEQUENCE [LARGE SCALE GENOMIC DNA]</scope>
    <source>
        <strain evidence="1 2">A5</strain>
    </source>
</reference>
<evidence type="ECO:0000313" key="1">
    <source>
        <dbReference type="EMBL" id="PKC08693.1"/>
    </source>
</evidence>
<proteinExistence type="predicted"/>
<gene>
    <name evidence="1" type="ORF">RhiirA5_416610</name>
</gene>
<dbReference type="VEuPathDB" id="FungiDB:RhiirA1_481379"/>
<name>A0A2I1EP92_9GLOM</name>
<evidence type="ECO:0000313" key="2">
    <source>
        <dbReference type="Proteomes" id="UP000232722"/>
    </source>
</evidence>
<dbReference type="Proteomes" id="UP000232722">
    <property type="component" value="Unassembled WGS sequence"/>
</dbReference>
<dbReference type="EMBL" id="LLXJ01000522">
    <property type="protein sequence ID" value="PKC08693.1"/>
    <property type="molecule type" value="Genomic_DNA"/>
</dbReference>